<feature type="chain" id="PRO_5041989499" evidence="1">
    <location>
        <begin position="22"/>
        <end position="118"/>
    </location>
</feature>
<dbReference type="EMBL" id="JAULSO010000001">
    <property type="protein sequence ID" value="KAK3694449.1"/>
    <property type="molecule type" value="Genomic_DNA"/>
</dbReference>
<name>A0AAE1CHE9_9PEZI</name>
<protein>
    <submittedName>
        <fullName evidence="2">Uncharacterized protein</fullName>
    </submittedName>
</protein>
<proteinExistence type="predicted"/>
<organism evidence="2 3">
    <name type="scientific">Podospora appendiculata</name>
    <dbReference type="NCBI Taxonomy" id="314037"/>
    <lineage>
        <taxon>Eukaryota</taxon>
        <taxon>Fungi</taxon>
        <taxon>Dikarya</taxon>
        <taxon>Ascomycota</taxon>
        <taxon>Pezizomycotina</taxon>
        <taxon>Sordariomycetes</taxon>
        <taxon>Sordariomycetidae</taxon>
        <taxon>Sordariales</taxon>
        <taxon>Podosporaceae</taxon>
        <taxon>Podospora</taxon>
    </lineage>
</organism>
<evidence type="ECO:0000256" key="1">
    <source>
        <dbReference type="SAM" id="SignalP"/>
    </source>
</evidence>
<evidence type="ECO:0000313" key="2">
    <source>
        <dbReference type="EMBL" id="KAK3694449.1"/>
    </source>
</evidence>
<reference evidence="2" key="2">
    <citation type="submission" date="2023-06" db="EMBL/GenBank/DDBJ databases">
        <authorList>
            <consortium name="Lawrence Berkeley National Laboratory"/>
            <person name="Haridas S."/>
            <person name="Hensen N."/>
            <person name="Bonometti L."/>
            <person name="Westerberg I."/>
            <person name="Brannstrom I.O."/>
            <person name="Guillou S."/>
            <person name="Cros-Aarteil S."/>
            <person name="Calhoun S."/>
            <person name="Kuo A."/>
            <person name="Mondo S."/>
            <person name="Pangilinan J."/>
            <person name="Riley R."/>
            <person name="Labutti K."/>
            <person name="Andreopoulos B."/>
            <person name="Lipzen A."/>
            <person name="Chen C."/>
            <person name="Yanf M."/>
            <person name="Daum C."/>
            <person name="Ng V."/>
            <person name="Clum A."/>
            <person name="Steindorff A."/>
            <person name="Ohm R."/>
            <person name="Martin F."/>
            <person name="Silar P."/>
            <person name="Natvig D."/>
            <person name="Lalanne C."/>
            <person name="Gautier V."/>
            <person name="Ament-Velasquez S.L."/>
            <person name="Kruys A."/>
            <person name="Hutchinson M.I."/>
            <person name="Powell A.J."/>
            <person name="Barry K."/>
            <person name="Miller A.N."/>
            <person name="Grigoriev I.V."/>
            <person name="Debuchy R."/>
            <person name="Gladieux P."/>
            <person name="Thoren M.H."/>
            <person name="Johannesson H."/>
        </authorList>
    </citation>
    <scope>NUCLEOTIDE SEQUENCE</scope>
    <source>
        <strain evidence="2">CBS 314.62</strain>
    </source>
</reference>
<evidence type="ECO:0000313" key="3">
    <source>
        <dbReference type="Proteomes" id="UP001270362"/>
    </source>
</evidence>
<dbReference type="AlphaFoldDB" id="A0AAE1CHE9"/>
<accession>A0AAE1CHE9</accession>
<keyword evidence="1" id="KW-0732">Signal</keyword>
<feature type="signal peptide" evidence="1">
    <location>
        <begin position="1"/>
        <end position="21"/>
    </location>
</feature>
<dbReference type="Proteomes" id="UP001270362">
    <property type="component" value="Unassembled WGS sequence"/>
</dbReference>
<gene>
    <name evidence="2" type="ORF">B0T22DRAFT_437530</name>
</gene>
<reference evidence="2" key="1">
    <citation type="journal article" date="2023" name="Mol. Phylogenet. Evol.">
        <title>Genome-scale phylogeny and comparative genomics of the fungal order Sordariales.</title>
        <authorList>
            <person name="Hensen N."/>
            <person name="Bonometti L."/>
            <person name="Westerberg I."/>
            <person name="Brannstrom I.O."/>
            <person name="Guillou S."/>
            <person name="Cros-Aarteil S."/>
            <person name="Calhoun S."/>
            <person name="Haridas S."/>
            <person name="Kuo A."/>
            <person name="Mondo S."/>
            <person name="Pangilinan J."/>
            <person name="Riley R."/>
            <person name="LaButti K."/>
            <person name="Andreopoulos B."/>
            <person name="Lipzen A."/>
            <person name="Chen C."/>
            <person name="Yan M."/>
            <person name="Daum C."/>
            <person name="Ng V."/>
            <person name="Clum A."/>
            <person name="Steindorff A."/>
            <person name="Ohm R.A."/>
            <person name="Martin F."/>
            <person name="Silar P."/>
            <person name="Natvig D.O."/>
            <person name="Lalanne C."/>
            <person name="Gautier V."/>
            <person name="Ament-Velasquez S.L."/>
            <person name="Kruys A."/>
            <person name="Hutchinson M.I."/>
            <person name="Powell A.J."/>
            <person name="Barry K."/>
            <person name="Miller A.N."/>
            <person name="Grigoriev I.V."/>
            <person name="Debuchy R."/>
            <person name="Gladieux P."/>
            <person name="Hiltunen Thoren M."/>
            <person name="Johannesson H."/>
        </authorList>
    </citation>
    <scope>NUCLEOTIDE SEQUENCE</scope>
    <source>
        <strain evidence="2">CBS 314.62</strain>
    </source>
</reference>
<keyword evidence="3" id="KW-1185">Reference proteome</keyword>
<sequence>MVRIIPVVLAGAAGLAGQALAVGTTCELGQYYCGYNLLSSAANIAVWKPRIDAALAARTITVDSTHEYDSLFFCTSATTLAYDEYCSATTNNHCQPSSSDSCRNKCTLAASTSDCCGL</sequence>
<comment type="caution">
    <text evidence="2">The sequence shown here is derived from an EMBL/GenBank/DDBJ whole genome shotgun (WGS) entry which is preliminary data.</text>
</comment>